<evidence type="ECO:0000313" key="2">
    <source>
        <dbReference type="Proteomes" id="UP000034400"/>
    </source>
</evidence>
<sequence length="64" mass="7209">MHGGGMTAWLELQRRMRRSRHLPLSSNSQLSARLMKPIELASHSWLALAEAHIQTSTLPLYLSA</sequence>
<comment type="caution">
    <text evidence="1">The sequence shown here is derived from an EMBL/GenBank/DDBJ whole genome shotgun (WGS) entry which is preliminary data.</text>
</comment>
<dbReference type="Proteomes" id="UP000034400">
    <property type="component" value="Unassembled WGS sequence"/>
</dbReference>
<dbReference type="EMBL" id="LASD01000006">
    <property type="protein sequence ID" value="KKL41028.1"/>
    <property type="molecule type" value="Genomic_DNA"/>
</dbReference>
<dbReference type="AlphaFoldDB" id="A0ABD4AUD9"/>
<name>A0ABD4AUD9_9BURK</name>
<evidence type="ECO:0000313" key="1">
    <source>
        <dbReference type="EMBL" id="KKL41028.1"/>
    </source>
</evidence>
<accession>A0ABD4AUD9</accession>
<protein>
    <submittedName>
        <fullName evidence="1">Uncharacterized protein</fullName>
    </submittedName>
</protein>
<gene>
    <name evidence="1" type="ORF">WR31_15495</name>
</gene>
<reference evidence="1 2" key="1">
    <citation type="submission" date="2015-03" db="EMBL/GenBank/DDBJ databases">
        <title>Draft genome sequences of the Burkholderia contaminans strains LMG 23361 and FFH2055 and Burkholderia cenocepacia K56-2.</title>
        <authorList>
            <person name="Bloodworth R.A."/>
            <person name="Selin C."/>
            <person name="Lopez De Volder M.A."/>
            <person name="Degrossi J."/>
            <person name="Drevinek P."/>
            <person name="Galanternik L."/>
            <person name="Cardona S.T."/>
        </authorList>
    </citation>
    <scope>NUCLEOTIDE SEQUENCE [LARGE SCALE GENOMIC DNA]</scope>
    <source>
        <strain evidence="1 2">LMG 23361</strain>
    </source>
</reference>
<proteinExistence type="predicted"/>
<organism evidence="1 2">
    <name type="scientific">Burkholderia contaminans LMG 23361</name>
    <dbReference type="NCBI Taxonomy" id="1334628"/>
    <lineage>
        <taxon>Bacteria</taxon>
        <taxon>Pseudomonadati</taxon>
        <taxon>Pseudomonadota</taxon>
        <taxon>Betaproteobacteria</taxon>
        <taxon>Burkholderiales</taxon>
        <taxon>Burkholderiaceae</taxon>
        <taxon>Burkholderia</taxon>
        <taxon>Burkholderia cepacia complex</taxon>
    </lineage>
</organism>